<gene>
    <name evidence="1" type="ORF">BP01DRAFT_387635</name>
</gene>
<dbReference type="OrthoDB" id="6415790at2759"/>
<accession>A0A318Z151</accession>
<sequence>MITVTAASTELGLARNYSEFLHDRAQAAKRWEAIMNTYVSSADESLIGFLKLRAAHCLSQHYLTQAIDAGVGSLEAEGAAQKLERLTTQVKCSGTERISILQSASTLALSVYRRLQGQDAEAHALVRPSIKYGIHILSR</sequence>
<organism evidence="1 2">
    <name type="scientific">Aspergillus saccharolyticus JOP 1030-1</name>
    <dbReference type="NCBI Taxonomy" id="1450539"/>
    <lineage>
        <taxon>Eukaryota</taxon>
        <taxon>Fungi</taxon>
        <taxon>Dikarya</taxon>
        <taxon>Ascomycota</taxon>
        <taxon>Pezizomycotina</taxon>
        <taxon>Eurotiomycetes</taxon>
        <taxon>Eurotiomycetidae</taxon>
        <taxon>Eurotiales</taxon>
        <taxon>Aspergillaceae</taxon>
        <taxon>Aspergillus</taxon>
        <taxon>Aspergillus subgen. Circumdati</taxon>
    </lineage>
</organism>
<evidence type="ECO:0000313" key="1">
    <source>
        <dbReference type="EMBL" id="PYH40104.1"/>
    </source>
</evidence>
<protein>
    <submittedName>
        <fullName evidence="1">Uncharacterized protein</fullName>
    </submittedName>
</protein>
<dbReference type="AlphaFoldDB" id="A0A318Z151"/>
<dbReference type="Proteomes" id="UP000248349">
    <property type="component" value="Unassembled WGS sequence"/>
</dbReference>
<dbReference type="RefSeq" id="XP_025426086.1">
    <property type="nucleotide sequence ID" value="XM_025577756.1"/>
</dbReference>
<dbReference type="GeneID" id="37078985"/>
<keyword evidence="2" id="KW-1185">Reference proteome</keyword>
<proteinExistence type="predicted"/>
<reference evidence="1 2" key="1">
    <citation type="submission" date="2016-12" db="EMBL/GenBank/DDBJ databases">
        <title>The genomes of Aspergillus section Nigri reveals drivers in fungal speciation.</title>
        <authorList>
            <consortium name="DOE Joint Genome Institute"/>
            <person name="Vesth T.C."/>
            <person name="Nybo J."/>
            <person name="Theobald S."/>
            <person name="Brandl J."/>
            <person name="Frisvad J.C."/>
            <person name="Nielsen K.F."/>
            <person name="Lyhne E.K."/>
            <person name="Kogle M.E."/>
            <person name="Kuo A."/>
            <person name="Riley R."/>
            <person name="Clum A."/>
            <person name="Nolan M."/>
            <person name="Lipzen A."/>
            <person name="Salamov A."/>
            <person name="Henrissat B."/>
            <person name="Wiebenga A."/>
            <person name="De Vries R.P."/>
            <person name="Grigoriev I.V."/>
            <person name="Mortensen U.H."/>
            <person name="Andersen M.R."/>
            <person name="Baker S.E."/>
        </authorList>
    </citation>
    <scope>NUCLEOTIDE SEQUENCE [LARGE SCALE GENOMIC DNA]</scope>
    <source>
        <strain evidence="1 2">JOP 1030-1</strain>
    </source>
</reference>
<name>A0A318Z151_9EURO</name>
<evidence type="ECO:0000313" key="2">
    <source>
        <dbReference type="Proteomes" id="UP000248349"/>
    </source>
</evidence>
<dbReference type="EMBL" id="KZ821301">
    <property type="protein sequence ID" value="PYH40104.1"/>
    <property type="molecule type" value="Genomic_DNA"/>
</dbReference>